<proteinExistence type="predicted"/>
<reference evidence="1 2" key="1">
    <citation type="submission" date="2016-10" db="EMBL/GenBank/DDBJ databases">
        <authorList>
            <person name="de Groot N.N."/>
        </authorList>
    </citation>
    <scope>NUCLEOTIDE SEQUENCE [LARGE SCALE GENOMIC DNA]</scope>
    <source>
        <strain evidence="1 2">ATCC BAA-466</strain>
    </source>
</reference>
<dbReference type="Proteomes" id="UP000199708">
    <property type="component" value="Unassembled WGS sequence"/>
</dbReference>
<sequence>MFKLFISDLDDTLLDKDKKWSPDFKQFRKILDEKKVAFTLATGRSAQAVQSIVDELDLKIPYATSNGANIMLQGKVIQSFSFPVGPLRPLIEVALSMGLTVIYVIDGVEYAFSKTEFIRHEMKQNFTDQIIRPIRSEDWANLKVDKFLIVDDHPDTGLTRLHALVNGLKPEYHYLTYSDWAMDIVAADLNKGKALHWIADYLGVKPEEVIAAGDNHNDIDLLKQAGRSIAAYNALDEVKRVSMITAKKSGGDGVIEEVLKILE</sequence>
<dbReference type="STRING" id="120956.SAMN05421791_101191"/>
<evidence type="ECO:0008006" key="3">
    <source>
        <dbReference type="Google" id="ProtNLM"/>
    </source>
</evidence>
<dbReference type="InterPro" id="IPR000150">
    <property type="entry name" value="Cof"/>
</dbReference>
<dbReference type="EMBL" id="FNCK01000001">
    <property type="protein sequence ID" value="SDF83601.1"/>
    <property type="molecule type" value="Genomic_DNA"/>
</dbReference>
<dbReference type="PANTHER" id="PTHR10000">
    <property type="entry name" value="PHOSPHOSERINE PHOSPHATASE"/>
    <property type="match status" value="1"/>
</dbReference>
<dbReference type="RefSeq" id="WP_090288895.1">
    <property type="nucleotide sequence ID" value="NZ_FNCK01000001.1"/>
</dbReference>
<keyword evidence="2" id="KW-1185">Reference proteome</keyword>
<dbReference type="GO" id="GO:0005829">
    <property type="term" value="C:cytosol"/>
    <property type="evidence" value="ECO:0007669"/>
    <property type="project" value="TreeGrafter"/>
</dbReference>
<dbReference type="Pfam" id="PF08282">
    <property type="entry name" value="Hydrolase_3"/>
    <property type="match status" value="1"/>
</dbReference>
<name>A0A1G7PBK6_9LACT</name>
<gene>
    <name evidence="1" type="ORF">SAMN05421791_101191</name>
</gene>
<dbReference type="PANTHER" id="PTHR10000:SF8">
    <property type="entry name" value="HAD SUPERFAMILY HYDROLASE-LIKE, TYPE 3"/>
    <property type="match status" value="1"/>
</dbReference>
<dbReference type="Gene3D" id="3.40.50.1000">
    <property type="entry name" value="HAD superfamily/HAD-like"/>
    <property type="match status" value="1"/>
</dbReference>
<dbReference type="InterPro" id="IPR023214">
    <property type="entry name" value="HAD_sf"/>
</dbReference>
<dbReference type="InterPro" id="IPR036412">
    <property type="entry name" value="HAD-like_sf"/>
</dbReference>
<dbReference type="SUPFAM" id="SSF56784">
    <property type="entry name" value="HAD-like"/>
    <property type="match status" value="1"/>
</dbReference>
<accession>A0A1G7PBK6</accession>
<organism evidence="1 2">
    <name type="scientific">Facklamia miroungae</name>
    <dbReference type="NCBI Taxonomy" id="120956"/>
    <lineage>
        <taxon>Bacteria</taxon>
        <taxon>Bacillati</taxon>
        <taxon>Bacillota</taxon>
        <taxon>Bacilli</taxon>
        <taxon>Lactobacillales</taxon>
        <taxon>Aerococcaceae</taxon>
        <taxon>Facklamia</taxon>
    </lineage>
</organism>
<protein>
    <recommendedName>
        <fullName evidence="3">Cof subfamily of IIB subfamily of haloacid dehalogenase superfamily/HAD-superfamily hydrolase, subfamily IIB</fullName>
    </recommendedName>
</protein>
<dbReference type="GO" id="GO:0016791">
    <property type="term" value="F:phosphatase activity"/>
    <property type="evidence" value="ECO:0007669"/>
    <property type="project" value="UniProtKB-ARBA"/>
</dbReference>
<dbReference type="AlphaFoldDB" id="A0A1G7PBK6"/>
<dbReference type="Gene3D" id="3.30.1240.10">
    <property type="match status" value="1"/>
</dbReference>
<evidence type="ECO:0000313" key="1">
    <source>
        <dbReference type="EMBL" id="SDF83601.1"/>
    </source>
</evidence>
<dbReference type="NCBIfam" id="TIGR00099">
    <property type="entry name" value="Cof-subfamily"/>
    <property type="match status" value="1"/>
</dbReference>
<dbReference type="GO" id="GO:0000287">
    <property type="term" value="F:magnesium ion binding"/>
    <property type="evidence" value="ECO:0007669"/>
    <property type="project" value="TreeGrafter"/>
</dbReference>
<dbReference type="OrthoDB" id="9806027at2"/>
<evidence type="ECO:0000313" key="2">
    <source>
        <dbReference type="Proteomes" id="UP000199708"/>
    </source>
</evidence>